<evidence type="ECO:0000313" key="2">
    <source>
        <dbReference type="EMBL" id="EEF46060.1"/>
    </source>
</evidence>
<organism evidence="2 3">
    <name type="scientific">Ricinus communis</name>
    <name type="common">Castor bean</name>
    <dbReference type="NCBI Taxonomy" id="3988"/>
    <lineage>
        <taxon>Eukaryota</taxon>
        <taxon>Viridiplantae</taxon>
        <taxon>Streptophyta</taxon>
        <taxon>Embryophyta</taxon>
        <taxon>Tracheophyta</taxon>
        <taxon>Spermatophyta</taxon>
        <taxon>Magnoliopsida</taxon>
        <taxon>eudicotyledons</taxon>
        <taxon>Gunneridae</taxon>
        <taxon>Pentapetalae</taxon>
        <taxon>rosids</taxon>
        <taxon>fabids</taxon>
        <taxon>Malpighiales</taxon>
        <taxon>Euphorbiaceae</taxon>
        <taxon>Acalyphoideae</taxon>
        <taxon>Acalypheae</taxon>
        <taxon>Ricinus</taxon>
    </lineage>
</organism>
<reference evidence="3" key="1">
    <citation type="journal article" date="2010" name="Nat. Biotechnol.">
        <title>Draft genome sequence of the oilseed species Ricinus communis.</title>
        <authorList>
            <person name="Chan A.P."/>
            <person name="Crabtree J."/>
            <person name="Zhao Q."/>
            <person name="Lorenzi H."/>
            <person name="Orvis J."/>
            <person name="Puiu D."/>
            <person name="Melake-Berhan A."/>
            <person name="Jones K.M."/>
            <person name="Redman J."/>
            <person name="Chen G."/>
            <person name="Cahoon E.B."/>
            <person name="Gedil M."/>
            <person name="Stanke M."/>
            <person name="Haas B.J."/>
            <person name="Wortman J.R."/>
            <person name="Fraser-Liggett C.M."/>
            <person name="Ravel J."/>
            <person name="Rabinowicz P.D."/>
        </authorList>
    </citation>
    <scope>NUCLEOTIDE SEQUENCE [LARGE SCALE GENOMIC DNA]</scope>
    <source>
        <strain evidence="3">cv. Hale</strain>
    </source>
</reference>
<dbReference type="EMBL" id="EQ973803">
    <property type="protein sequence ID" value="EEF46060.1"/>
    <property type="molecule type" value="Genomic_DNA"/>
</dbReference>
<dbReference type="Proteomes" id="UP000008311">
    <property type="component" value="Unassembled WGS sequence"/>
</dbReference>
<sequence length="72" mass="8370">MKNLEWLSVNKTTPRDPYFNPMTVNNDDSIGRKYEVMNDHNIGNLSDDESTNFQSEEEDLIEDKSEEEEDVG</sequence>
<accession>B9RRE4</accession>
<keyword evidence="3" id="KW-1185">Reference proteome</keyword>
<evidence type="ECO:0000313" key="3">
    <source>
        <dbReference type="Proteomes" id="UP000008311"/>
    </source>
</evidence>
<feature type="region of interest" description="Disordered" evidence="1">
    <location>
        <begin position="40"/>
        <end position="72"/>
    </location>
</feature>
<protein>
    <submittedName>
        <fullName evidence="2">Uncharacterized protein</fullName>
    </submittedName>
</protein>
<evidence type="ECO:0000256" key="1">
    <source>
        <dbReference type="SAM" id="MobiDB-lite"/>
    </source>
</evidence>
<dbReference type="InParanoid" id="B9RRE4"/>
<name>B9RRE4_RICCO</name>
<proteinExistence type="predicted"/>
<gene>
    <name evidence="2" type="ORF">RCOM_1188350</name>
</gene>
<dbReference type="AlphaFoldDB" id="B9RRE4"/>
<feature type="region of interest" description="Disordered" evidence="1">
    <location>
        <begin position="1"/>
        <end position="23"/>
    </location>
</feature>
<feature type="compositionally biased region" description="Acidic residues" evidence="1">
    <location>
        <begin position="46"/>
        <end position="72"/>
    </location>
</feature>